<accession>A0A0V1CMM2</accession>
<comment type="caution">
    <text evidence="1">The sequence shown here is derived from an EMBL/GenBank/DDBJ whole genome shotgun (WGS) entry which is preliminary data.</text>
</comment>
<dbReference type="Proteomes" id="UP000054653">
    <property type="component" value="Unassembled WGS sequence"/>
</dbReference>
<keyword evidence="2" id="KW-1185">Reference proteome</keyword>
<name>A0A0V1CMM2_TRIBR</name>
<dbReference type="AlphaFoldDB" id="A0A0V1CMM2"/>
<sequence>MRGSCRKGTLNSERFNLVDEWTFRHLLEVLQNLCCCQEGHTVSEKPFHHIYTASRNSGSRKVTLPERYSRKNQLINSITGLECIRLDDGAVSIPKRHAYAVPNAWRFYVLQKKETIYALSHEI</sequence>
<organism evidence="1 2">
    <name type="scientific">Trichinella britovi</name>
    <name type="common">Parasitic roundworm</name>
    <dbReference type="NCBI Taxonomy" id="45882"/>
    <lineage>
        <taxon>Eukaryota</taxon>
        <taxon>Metazoa</taxon>
        <taxon>Ecdysozoa</taxon>
        <taxon>Nematoda</taxon>
        <taxon>Enoplea</taxon>
        <taxon>Dorylaimia</taxon>
        <taxon>Trichinellida</taxon>
        <taxon>Trichinellidae</taxon>
        <taxon>Trichinella</taxon>
    </lineage>
</organism>
<evidence type="ECO:0000313" key="2">
    <source>
        <dbReference type="Proteomes" id="UP000054653"/>
    </source>
</evidence>
<proteinExistence type="predicted"/>
<dbReference type="EMBL" id="JYDI01000148">
    <property type="protein sequence ID" value="KRY50522.1"/>
    <property type="molecule type" value="Genomic_DNA"/>
</dbReference>
<evidence type="ECO:0000313" key="1">
    <source>
        <dbReference type="EMBL" id="KRY50522.1"/>
    </source>
</evidence>
<gene>
    <name evidence="1" type="ORF">T03_8073</name>
</gene>
<protein>
    <submittedName>
        <fullName evidence="1">Uncharacterized protein</fullName>
    </submittedName>
</protein>
<reference evidence="1 2" key="1">
    <citation type="submission" date="2015-01" db="EMBL/GenBank/DDBJ databases">
        <title>Evolution of Trichinella species and genotypes.</title>
        <authorList>
            <person name="Korhonen P.K."/>
            <person name="Edoardo P."/>
            <person name="Giuseppe L.R."/>
            <person name="Gasser R.B."/>
        </authorList>
    </citation>
    <scope>NUCLEOTIDE SEQUENCE [LARGE SCALE GENOMIC DNA]</scope>
    <source>
        <strain evidence="1">ISS120</strain>
    </source>
</reference>